<evidence type="ECO:0000256" key="1">
    <source>
        <dbReference type="ARBA" id="ARBA00022500"/>
    </source>
</evidence>
<feature type="domain" description="HAMP" evidence="7">
    <location>
        <begin position="271"/>
        <end position="316"/>
    </location>
</feature>
<evidence type="ECO:0000256" key="2">
    <source>
        <dbReference type="ARBA" id="ARBA00029447"/>
    </source>
</evidence>
<accession>A0ABQ2JN72</accession>
<dbReference type="InterPro" id="IPR051310">
    <property type="entry name" value="MCP_chemotaxis"/>
</dbReference>
<dbReference type="RefSeq" id="WP_188819752.1">
    <property type="nucleotide sequence ID" value="NZ_BMLK01000009.1"/>
</dbReference>
<evidence type="ECO:0008006" key="10">
    <source>
        <dbReference type="Google" id="ProtNLM"/>
    </source>
</evidence>
<organism evidence="8 9">
    <name type="scientific">Novosphingobium indicum</name>
    <dbReference type="NCBI Taxonomy" id="462949"/>
    <lineage>
        <taxon>Bacteria</taxon>
        <taxon>Pseudomonadati</taxon>
        <taxon>Pseudomonadota</taxon>
        <taxon>Alphaproteobacteria</taxon>
        <taxon>Sphingomonadales</taxon>
        <taxon>Sphingomonadaceae</taxon>
        <taxon>Novosphingobium</taxon>
    </lineage>
</organism>
<dbReference type="PROSITE" id="PS50111">
    <property type="entry name" value="CHEMOTAXIS_TRANSDUC_2"/>
    <property type="match status" value="1"/>
</dbReference>
<dbReference type="SMART" id="SM00283">
    <property type="entry name" value="MA"/>
    <property type="match status" value="1"/>
</dbReference>
<feature type="compositionally biased region" description="Low complexity" evidence="4">
    <location>
        <begin position="354"/>
        <end position="365"/>
    </location>
</feature>
<dbReference type="Pfam" id="PF00672">
    <property type="entry name" value="HAMP"/>
    <property type="match status" value="1"/>
</dbReference>
<comment type="similarity">
    <text evidence="2">Belongs to the methyl-accepting chemotaxis (MCP) protein family.</text>
</comment>
<feature type="domain" description="Methyl-accepting transducer" evidence="6">
    <location>
        <begin position="321"/>
        <end position="550"/>
    </location>
</feature>
<evidence type="ECO:0000259" key="6">
    <source>
        <dbReference type="PROSITE" id="PS50111"/>
    </source>
</evidence>
<feature type="domain" description="HAMP" evidence="7">
    <location>
        <begin position="209"/>
        <end position="262"/>
    </location>
</feature>
<evidence type="ECO:0000313" key="9">
    <source>
        <dbReference type="Proteomes" id="UP000605099"/>
    </source>
</evidence>
<name>A0ABQ2JN72_9SPHN</name>
<dbReference type="Proteomes" id="UP000605099">
    <property type="component" value="Unassembled WGS sequence"/>
</dbReference>
<dbReference type="InterPro" id="IPR003660">
    <property type="entry name" value="HAMP_dom"/>
</dbReference>
<evidence type="ECO:0000256" key="4">
    <source>
        <dbReference type="SAM" id="MobiDB-lite"/>
    </source>
</evidence>
<feature type="region of interest" description="Disordered" evidence="4">
    <location>
        <begin position="344"/>
        <end position="372"/>
    </location>
</feature>
<sequence>MSFKSAQGVSWLRRQSIARRLGLQSMAAVIVALCVVVTAVAGSMLTFHMMSLKEQTSQQALYAALLEKDFASLERDVFRHAVYGTPETQEGWQSNATDFGTSIKDTREHVDAQELGQVDVVSANAKQYVAAVQDAFANGSADQAALDNLSSIGDEVDNSIEKIRDPVIARAEEITGAQDALAKWVMIVTVGLAAAAGLVSYLLARAIRNSIGDELDSLRSAIGSIEAGRFDEHIDNLDRQDEVGELARAAERLRDALRSKEEGDAEAREMIDLVGDRLRAMAGGDLTVELPRLGAAYRQLEKDFNATAARLRDAMGSVSRSTQAIRTGSLEISQASNDLAQRTEQHASELGHTASSVSSLSQALQETAQSAADAHRSVDAAVSEARRGGEVVSQAVIAMEQIEKSTGEIGQIIAVIDSIAFQTNLLALNAGVEAARAGDAGKGFAVVANEVRGLAQRSAEAAKDIRALIETSSGQVESGVDMVRKTGQALTTIIERIDLATEVVTRINAASSEQASNLRDTNDTIAKMDVVTQQNAAMVEEATAAARSLASEADTLAALVGGFRIGSESVVAFTPAQSVPKRPAHAPRPKALPVQSGNAAVQIVDNADWSEF</sequence>
<dbReference type="Pfam" id="PF00015">
    <property type="entry name" value="MCPsignal"/>
    <property type="match status" value="1"/>
</dbReference>
<dbReference type="InterPro" id="IPR004089">
    <property type="entry name" value="MCPsignal_dom"/>
</dbReference>
<evidence type="ECO:0000256" key="3">
    <source>
        <dbReference type="PROSITE-ProRule" id="PRU00284"/>
    </source>
</evidence>
<gene>
    <name evidence="8" type="ORF">GCM10011349_22190</name>
</gene>
<dbReference type="PROSITE" id="PS50885">
    <property type="entry name" value="HAMP"/>
    <property type="match status" value="2"/>
</dbReference>
<comment type="caution">
    <text evidence="8">The sequence shown here is derived from an EMBL/GenBank/DDBJ whole genome shotgun (WGS) entry which is preliminary data.</text>
</comment>
<keyword evidence="5" id="KW-1133">Transmembrane helix</keyword>
<keyword evidence="5" id="KW-0812">Transmembrane</keyword>
<dbReference type="CDD" id="cd06225">
    <property type="entry name" value="HAMP"/>
    <property type="match status" value="1"/>
</dbReference>
<dbReference type="SUPFAM" id="SSF58104">
    <property type="entry name" value="Methyl-accepting chemotaxis protein (MCP) signaling domain"/>
    <property type="match status" value="1"/>
</dbReference>
<keyword evidence="3" id="KW-0807">Transducer</keyword>
<dbReference type="Gene3D" id="1.10.287.950">
    <property type="entry name" value="Methyl-accepting chemotaxis protein"/>
    <property type="match status" value="1"/>
</dbReference>
<evidence type="ECO:0000313" key="8">
    <source>
        <dbReference type="EMBL" id="GGN50491.1"/>
    </source>
</evidence>
<dbReference type="SMART" id="SM00304">
    <property type="entry name" value="HAMP"/>
    <property type="match status" value="3"/>
</dbReference>
<proteinExistence type="inferred from homology"/>
<reference evidence="9" key="1">
    <citation type="journal article" date="2019" name="Int. J. Syst. Evol. Microbiol.">
        <title>The Global Catalogue of Microorganisms (GCM) 10K type strain sequencing project: providing services to taxonomists for standard genome sequencing and annotation.</title>
        <authorList>
            <consortium name="The Broad Institute Genomics Platform"/>
            <consortium name="The Broad Institute Genome Sequencing Center for Infectious Disease"/>
            <person name="Wu L."/>
            <person name="Ma J."/>
        </authorList>
    </citation>
    <scope>NUCLEOTIDE SEQUENCE [LARGE SCALE GENOMIC DNA]</scope>
    <source>
        <strain evidence="9">CGMCC 1.6784</strain>
    </source>
</reference>
<keyword evidence="1" id="KW-0145">Chemotaxis</keyword>
<dbReference type="PANTHER" id="PTHR43531:SF11">
    <property type="entry name" value="METHYL-ACCEPTING CHEMOTAXIS PROTEIN 3"/>
    <property type="match status" value="1"/>
</dbReference>
<dbReference type="InterPro" id="IPR004090">
    <property type="entry name" value="Chemotax_Me-accpt_rcpt"/>
</dbReference>
<dbReference type="PANTHER" id="PTHR43531">
    <property type="entry name" value="PROTEIN ICFG"/>
    <property type="match status" value="1"/>
</dbReference>
<feature type="transmembrane region" description="Helical" evidence="5">
    <location>
        <begin position="21"/>
        <end position="45"/>
    </location>
</feature>
<keyword evidence="9" id="KW-1185">Reference proteome</keyword>
<keyword evidence="5" id="KW-0472">Membrane</keyword>
<dbReference type="EMBL" id="BMLK01000009">
    <property type="protein sequence ID" value="GGN50491.1"/>
    <property type="molecule type" value="Genomic_DNA"/>
</dbReference>
<dbReference type="PRINTS" id="PR00260">
    <property type="entry name" value="CHEMTRNSDUCR"/>
</dbReference>
<dbReference type="Gene3D" id="6.10.340.10">
    <property type="match status" value="1"/>
</dbReference>
<protein>
    <recommendedName>
        <fullName evidence="10">Chemotaxis protein</fullName>
    </recommendedName>
</protein>
<dbReference type="CDD" id="cd11386">
    <property type="entry name" value="MCP_signal"/>
    <property type="match status" value="1"/>
</dbReference>
<evidence type="ECO:0000259" key="7">
    <source>
        <dbReference type="PROSITE" id="PS50885"/>
    </source>
</evidence>
<evidence type="ECO:0000256" key="5">
    <source>
        <dbReference type="SAM" id="Phobius"/>
    </source>
</evidence>